<dbReference type="InterPro" id="IPR025971">
    <property type="entry name" value="LppP/LprE"/>
</dbReference>
<evidence type="ECO:0000256" key="5">
    <source>
        <dbReference type="ARBA" id="ARBA00023288"/>
    </source>
</evidence>
<proteinExistence type="predicted"/>
<dbReference type="Pfam" id="PF14041">
    <property type="entry name" value="Lipoprotein_21"/>
    <property type="match status" value="1"/>
</dbReference>
<evidence type="ECO:0008006" key="9">
    <source>
        <dbReference type="Google" id="ProtNLM"/>
    </source>
</evidence>
<evidence type="ECO:0000256" key="4">
    <source>
        <dbReference type="ARBA" id="ARBA00023139"/>
    </source>
</evidence>
<gene>
    <name evidence="7" type="ORF">MMAD_51410</name>
</gene>
<keyword evidence="1" id="KW-1003">Cell membrane</keyword>
<evidence type="ECO:0000313" key="7">
    <source>
        <dbReference type="EMBL" id="BBZ30846.1"/>
    </source>
</evidence>
<keyword evidence="4" id="KW-0564">Palmitate</keyword>
<keyword evidence="8" id="KW-1185">Reference proteome</keyword>
<evidence type="ECO:0000256" key="3">
    <source>
        <dbReference type="ARBA" id="ARBA00023136"/>
    </source>
</evidence>
<reference evidence="7 8" key="1">
    <citation type="journal article" date="2019" name="Emerg. Microbes Infect.">
        <title>Comprehensive subspecies identification of 175 nontuberculous mycobacteria species based on 7547 genomic profiles.</title>
        <authorList>
            <person name="Matsumoto Y."/>
            <person name="Kinjo T."/>
            <person name="Motooka D."/>
            <person name="Nabeya D."/>
            <person name="Jung N."/>
            <person name="Uechi K."/>
            <person name="Horii T."/>
            <person name="Iida T."/>
            <person name="Fujita J."/>
            <person name="Nakamura S."/>
        </authorList>
    </citation>
    <scope>NUCLEOTIDE SEQUENCE [LARGE SCALE GENOMIC DNA]</scope>
    <source>
        <strain evidence="7 8">JCM 13574</strain>
    </source>
</reference>
<evidence type="ECO:0000256" key="2">
    <source>
        <dbReference type="ARBA" id="ARBA00022729"/>
    </source>
</evidence>
<evidence type="ECO:0000256" key="6">
    <source>
        <dbReference type="SAM" id="SignalP"/>
    </source>
</evidence>
<evidence type="ECO:0000256" key="1">
    <source>
        <dbReference type="ARBA" id="ARBA00022475"/>
    </source>
</evidence>
<keyword evidence="5" id="KW-0449">Lipoprotein</keyword>
<organism evidence="7 8">
    <name type="scientific">Mycolicibacterium madagascariense</name>
    <dbReference type="NCBI Taxonomy" id="212765"/>
    <lineage>
        <taxon>Bacteria</taxon>
        <taxon>Bacillati</taxon>
        <taxon>Actinomycetota</taxon>
        <taxon>Actinomycetes</taxon>
        <taxon>Mycobacteriales</taxon>
        <taxon>Mycobacteriaceae</taxon>
        <taxon>Mycolicibacterium</taxon>
    </lineage>
</organism>
<accession>A0A7I7XNQ8</accession>
<feature type="chain" id="PRO_5029829081" description="LppP/LprE family lipoprotein" evidence="6">
    <location>
        <begin position="24"/>
        <end position="161"/>
    </location>
</feature>
<sequence>MMRSLSAVTATVLALVAAPPAVAAPPGSQCGVNLSAPQIAQAARSLPPYPGLSAAWDPNAYGGNFDPCAALSAALVTLDGATGSSPDHALFFHDGEYLGTATSQAYPFTSIDTDRSTDGMVVLSYKDGRNVCTACPGPIHVVRYQWQDDHVQMLDPAPPGP</sequence>
<keyword evidence="2 6" id="KW-0732">Signal</keyword>
<evidence type="ECO:0000313" key="8">
    <source>
        <dbReference type="Proteomes" id="UP000466517"/>
    </source>
</evidence>
<protein>
    <recommendedName>
        <fullName evidence="9">LppP/LprE family lipoprotein</fullName>
    </recommendedName>
</protein>
<dbReference type="KEGG" id="mmag:MMAD_51410"/>
<keyword evidence="3" id="KW-0472">Membrane</keyword>
<dbReference type="AlphaFoldDB" id="A0A7I7XNQ8"/>
<name>A0A7I7XNQ8_9MYCO</name>
<dbReference type="EMBL" id="AP022610">
    <property type="protein sequence ID" value="BBZ30846.1"/>
    <property type="molecule type" value="Genomic_DNA"/>
</dbReference>
<dbReference type="RefSeq" id="WP_246241035.1">
    <property type="nucleotide sequence ID" value="NZ_AP022610.1"/>
</dbReference>
<feature type="signal peptide" evidence="6">
    <location>
        <begin position="1"/>
        <end position="23"/>
    </location>
</feature>
<dbReference type="Proteomes" id="UP000466517">
    <property type="component" value="Chromosome"/>
</dbReference>